<comment type="caution">
    <text evidence="2">The sequence shown here is derived from an EMBL/GenBank/DDBJ whole genome shotgun (WGS) entry which is preliminary data.</text>
</comment>
<dbReference type="PIRSF" id="PIRSF021700">
    <property type="entry name" value="3_dmu_93_MTrfase"/>
    <property type="match status" value="1"/>
</dbReference>
<dbReference type="RefSeq" id="WP_339574213.1">
    <property type="nucleotide sequence ID" value="NZ_JBBIAA010000004.1"/>
</dbReference>
<accession>A0ABU8RIC0</accession>
<dbReference type="CDD" id="cd06588">
    <property type="entry name" value="PhnB_like"/>
    <property type="match status" value="1"/>
</dbReference>
<evidence type="ECO:0000313" key="2">
    <source>
        <dbReference type="EMBL" id="MEJ5944831.1"/>
    </source>
</evidence>
<dbReference type="SUPFAM" id="SSF54593">
    <property type="entry name" value="Glyoxalase/Bleomycin resistance protein/Dihydroxybiphenyl dioxygenase"/>
    <property type="match status" value="1"/>
</dbReference>
<name>A0ABU8RIC0_9ACTN</name>
<evidence type="ECO:0000259" key="1">
    <source>
        <dbReference type="Pfam" id="PF06983"/>
    </source>
</evidence>
<evidence type="ECO:0000313" key="3">
    <source>
        <dbReference type="Proteomes" id="UP001387100"/>
    </source>
</evidence>
<dbReference type="InterPro" id="IPR029068">
    <property type="entry name" value="Glyas_Bleomycin-R_OHBP_Dase"/>
</dbReference>
<proteinExistence type="predicted"/>
<dbReference type="Gene3D" id="3.10.180.10">
    <property type="entry name" value="2,3-Dihydroxybiphenyl 1,2-Dioxygenase, domain 1"/>
    <property type="match status" value="1"/>
</dbReference>
<dbReference type="InterPro" id="IPR009725">
    <property type="entry name" value="3_dmu_93_MTrfase"/>
</dbReference>
<gene>
    <name evidence="2" type="ORF">WDZ17_05925</name>
</gene>
<dbReference type="EMBL" id="JBBIAA010000004">
    <property type="protein sequence ID" value="MEJ5944831.1"/>
    <property type="molecule type" value="Genomic_DNA"/>
</dbReference>
<keyword evidence="3" id="KW-1185">Reference proteome</keyword>
<organism evidence="2 3">
    <name type="scientific">Pseudokineococcus basanitobsidens</name>
    <dbReference type="NCBI Taxonomy" id="1926649"/>
    <lineage>
        <taxon>Bacteria</taxon>
        <taxon>Bacillati</taxon>
        <taxon>Actinomycetota</taxon>
        <taxon>Actinomycetes</taxon>
        <taxon>Kineosporiales</taxon>
        <taxon>Kineosporiaceae</taxon>
        <taxon>Pseudokineococcus</taxon>
    </lineage>
</organism>
<sequence>MTQDRPSRITTTLWFDGRVEEAAELYTSLLPGSRVVRLTHYPEGAPGPAGGVLTAELVVAGMPLVLLNGGPGFPQTEAVSLSVACADQEEVDRLWSGLLAGGGEESQCGWLKDRFGVSWQVVPDALPELLSDPDPERARRATQAMLGMRKLDVAALRRAADGA</sequence>
<reference evidence="2 3" key="1">
    <citation type="journal article" date="2017" name="Int. J. Syst. Evol. Microbiol.">
        <title>Pseudokineococcus basanitobsidens sp. nov., isolated from volcanic rock.</title>
        <authorList>
            <person name="Lee D.W."/>
            <person name="Park M.Y."/>
            <person name="Kim J.J."/>
            <person name="Kim B.S."/>
        </authorList>
    </citation>
    <scope>NUCLEOTIDE SEQUENCE [LARGE SCALE GENOMIC DNA]</scope>
    <source>
        <strain evidence="2 3">DSM 103726</strain>
    </source>
</reference>
<dbReference type="PANTHER" id="PTHR33990">
    <property type="entry name" value="PROTEIN YJDN-RELATED"/>
    <property type="match status" value="1"/>
</dbReference>
<protein>
    <submittedName>
        <fullName evidence="2">VOC family protein</fullName>
    </submittedName>
</protein>
<dbReference type="Pfam" id="PF06983">
    <property type="entry name" value="3-dmu-9_3-mt"/>
    <property type="match status" value="1"/>
</dbReference>
<dbReference type="Proteomes" id="UP001387100">
    <property type="component" value="Unassembled WGS sequence"/>
</dbReference>
<dbReference type="PANTHER" id="PTHR33990:SF2">
    <property type="entry name" value="PHNB-LIKE DOMAIN-CONTAINING PROTEIN"/>
    <property type="match status" value="1"/>
</dbReference>
<feature type="domain" description="PhnB-like" evidence="1">
    <location>
        <begin position="8"/>
        <end position="122"/>
    </location>
</feature>
<dbReference type="InterPro" id="IPR028973">
    <property type="entry name" value="PhnB-like"/>
</dbReference>